<comment type="caution">
    <text evidence="2">The sequence shown here is derived from an EMBL/GenBank/DDBJ whole genome shotgun (WGS) entry which is preliminary data.</text>
</comment>
<protein>
    <submittedName>
        <fullName evidence="2">YbaB/EbfC family nucleoid-associated protein</fullName>
    </submittedName>
</protein>
<feature type="region of interest" description="Disordered" evidence="1">
    <location>
        <begin position="80"/>
        <end position="118"/>
    </location>
</feature>
<sequence length="118" mass="12920">MAEALSNERTALRADGVYVDVHANGHVRSIVIEDKIVAGSSQLGSLIADLINRAREQAQAQVENLVREVQGDPRITKVVEQIGDAPERALPTPAAQPQPEQWDEDEDDHGHGKSSWLH</sequence>
<keyword evidence="3" id="KW-1185">Reference proteome</keyword>
<dbReference type="Gene3D" id="3.30.1310.10">
    <property type="entry name" value="Nucleoid-associated protein YbaB-like domain"/>
    <property type="match status" value="1"/>
</dbReference>
<evidence type="ECO:0000313" key="3">
    <source>
        <dbReference type="Proteomes" id="UP000602198"/>
    </source>
</evidence>
<accession>A0ABS1M1N1</accession>
<gene>
    <name evidence="2" type="ORF">JK358_09145</name>
</gene>
<name>A0ABS1M1N1_9NOCA</name>
<dbReference type="InterPro" id="IPR036894">
    <property type="entry name" value="YbaB-like_sf"/>
</dbReference>
<organism evidence="2 3">
    <name type="scientific">Nocardia acididurans</name>
    <dbReference type="NCBI Taxonomy" id="2802282"/>
    <lineage>
        <taxon>Bacteria</taxon>
        <taxon>Bacillati</taxon>
        <taxon>Actinomycetota</taxon>
        <taxon>Actinomycetes</taxon>
        <taxon>Mycobacteriales</taxon>
        <taxon>Nocardiaceae</taxon>
        <taxon>Nocardia</taxon>
    </lineage>
</organism>
<evidence type="ECO:0000256" key="1">
    <source>
        <dbReference type="SAM" id="MobiDB-lite"/>
    </source>
</evidence>
<dbReference type="Proteomes" id="UP000602198">
    <property type="component" value="Unassembled WGS sequence"/>
</dbReference>
<dbReference type="InterPro" id="IPR004401">
    <property type="entry name" value="YbaB/EbfC"/>
</dbReference>
<dbReference type="EMBL" id="JAERRJ010000003">
    <property type="protein sequence ID" value="MBL1074562.1"/>
    <property type="molecule type" value="Genomic_DNA"/>
</dbReference>
<dbReference type="Pfam" id="PF02575">
    <property type="entry name" value="YbaB_DNA_bd"/>
    <property type="match status" value="1"/>
</dbReference>
<evidence type="ECO:0000313" key="2">
    <source>
        <dbReference type="EMBL" id="MBL1074562.1"/>
    </source>
</evidence>
<reference evidence="2 3" key="1">
    <citation type="submission" date="2021-01" db="EMBL/GenBank/DDBJ databases">
        <title>WGS of actinomycetes isolated from Thailand.</title>
        <authorList>
            <person name="Thawai C."/>
        </authorList>
    </citation>
    <scope>NUCLEOTIDE SEQUENCE [LARGE SCALE GENOMIC DNA]</scope>
    <source>
        <strain evidence="2 3">LPG 2</strain>
    </source>
</reference>
<proteinExistence type="predicted"/>